<comment type="caution">
    <text evidence="1">The sequence shown here is derived from an EMBL/GenBank/DDBJ whole genome shotgun (WGS) entry which is preliminary data.</text>
</comment>
<reference evidence="1 2" key="1">
    <citation type="submission" date="2024-01" db="EMBL/GenBank/DDBJ databases">
        <title>Genome assemblies of Stephania.</title>
        <authorList>
            <person name="Yang L."/>
        </authorList>
    </citation>
    <scope>NUCLEOTIDE SEQUENCE [LARGE SCALE GENOMIC DNA]</scope>
    <source>
        <strain evidence="1">JXDWG</strain>
        <tissue evidence="1">Leaf</tissue>
    </source>
</reference>
<organism evidence="1 2">
    <name type="scientific">Stephania cephalantha</name>
    <dbReference type="NCBI Taxonomy" id="152367"/>
    <lineage>
        <taxon>Eukaryota</taxon>
        <taxon>Viridiplantae</taxon>
        <taxon>Streptophyta</taxon>
        <taxon>Embryophyta</taxon>
        <taxon>Tracheophyta</taxon>
        <taxon>Spermatophyta</taxon>
        <taxon>Magnoliopsida</taxon>
        <taxon>Ranunculales</taxon>
        <taxon>Menispermaceae</taxon>
        <taxon>Menispermoideae</taxon>
        <taxon>Cissampelideae</taxon>
        <taxon>Stephania</taxon>
    </lineage>
</organism>
<proteinExistence type="predicted"/>
<dbReference type="AlphaFoldDB" id="A0AAP0IPA8"/>
<name>A0AAP0IPA8_9MAGN</name>
<accession>A0AAP0IPA8</accession>
<keyword evidence="2" id="KW-1185">Reference proteome</keyword>
<gene>
    <name evidence="1" type="ORF">Scep_017033</name>
</gene>
<dbReference type="EMBL" id="JBBNAG010000007">
    <property type="protein sequence ID" value="KAK9118940.1"/>
    <property type="molecule type" value="Genomic_DNA"/>
</dbReference>
<evidence type="ECO:0000313" key="1">
    <source>
        <dbReference type="EMBL" id="KAK9118940.1"/>
    </source>
</evidence>
<protein>
    <submittedName>
        <fullName evidence="1">Uncharacterized protein</fullName>
    </submittedName>
</protein>
<sequence>MSLISKWYFQTRGSPPRPCKLHLPPHRRRKSAATTVVVVFAATTVVTIDYEAPPPLRGICLLFKVKYCHEFSTSKKILKIKKKN</sequence>
<evidence type="ECO:0000313" key="2">
    <source>
        <dbReference type="Proteomes" id="UP001419268"/>
    </source>
</evidence>
<dbReference type="Proteomes" id="UP001419268">
    <property type="component" value="Unassembled WGS sequence"/>
</dbReference>